<comment type="caution">
    <text evidence="3">The sequence shown here is derived from an EMBL/GenBank/DDBJ whole genome shotgun (WGS) entry which is preliminary data.</text>
</comment>
<feature type="domain" description="K Homology" evidence="2">
    <location>
        <begin position="102"/>
        <end position="164"/>
    </location>
</feature>
<keyword evidence="4" id="KW-1185">Reference proteome</keyword>
<organism evidence="3 4">
    <name type="scientific">Sesamum angolense</name>
    <dbReference type="NCBI Taxonomy" id="2727404"/>
    <lineage>
        <taxon>Eukaryota</taxon>
        <taxon>Viridiplantae</taxon>
        <taxon>Streptophyta</taxon>
        <taxon>Embryophyta</taxon>
        <taxon>Tracheophyta</taxon>
        <taxon>Spermatophyta</taxon>
        <taxon>Magnoliopsida</taxon>
        <taxon>eudicotyledons</taxon>
        <taxon>Gunneridae</taxon>
        <taxon>Pentapetalae</taxon>
        <taxon>asterids</taxon>
        <taxon>lamiids</taxon>
        <taxon>Lamiales</taxon>
        <taxon>Pedaliaceae</taxon>
        <taxon>Sesamum</taxon>
    </lineage>
</organism>
<dbReference type="AlphaFoldDB" id="A0AAE1WIR4"/>
<dbReference type="GO" id="GO:0003723">
    <property type="term" value="F:RNA binding"/>
    <property type="evidence" value="ECO:0007669"/>
    <property type="project" value="UniProtKB-UniRule"/>
</dbReference>
<reference evidence="3" key="2">
    <citation type="journal article" date="2024" name="Plant">
        <title>Genomic evolution and insights into agronomic trait innovations of Sesamum species.</title>
        <authorList>
            <person name="Miao H."/>
            <person name="Wang L."/>
            <person name="Qu L."/>
            <person name="Liu H."/>
            <person name="Sun Y."/>
            <person name="Le M."/>
            <person name="Wang Q."/>
            <person name="Wei S."/>
            <person name="Zheng Y."/>
            <person name="Lin W."/>
            <person name="Duan Y."/>
            <person name="Cao H."/>
            <person name="Xiong S."/>
            <person name="Wang X."/>
            <person name="Wei L."/>
            <person name="Li C."/>
            <person name="Ma Q."/>
            <person name="Ju M."/>
            <person name="Zhao R."/>
            <person name="Li G."/>
            <person name="Mu C."/>
            <person name="Tian Q."/>
            <person name="Mei H."/>
            <person name="Zhang T."/>
            <person name="Gao T."/>
            <person name="Zhang H."/>
        </authorList>
    </citation>
    <scope>NUCLEOTIDE SEQUENCE</scope>
    <source>
        <strain evidence="3">K16</strain>
    </source>
</reference>
<dbReference type="Proteomes" id="UP001289374">
    <property type="component" value="Unassembled WGS sequence"/>
</dbReference>
<dbReference type="Gene3D" id="3.30.1370.10">
    <property type="entry name" value="K Homology domain, type 1"/>
    <property type="match status" value="1"/>
</dbReference>
<gene>
    <name evidence="3" type="ORF">Sango_1865100</name>
</gene>
<reference evidence="3" key="1">
    <citation type="submission" date="2020-06" db="EMBL/GenBank/DDBJ databases">
        <authorList>
            <person name="Li T."/>
            <person name="Hu X."/>
            <person name="Zhang T."/>
            <person name="Song X."/>
            <person name="Zhang H."/>
            <person name="Dai N."/>
            <person name="Sheng W."/>
            <person name="Hou X."/>
            <person name="Wei L."/>
        </authorList>
    </citation>
    <scope>NUCLEOTIDE SEQUENCE</scope>
    <source>
        <strain evidence="3">K16</strain>
        <tissue evidence="3">Leaf</tissue>
    </source>
</reference>
<dbReference type="SUPFAM" id="SSF54791">
    <property type="entry name" value="Eukaryotic type KH-domain (KH-domain type I)"/>
    <property type="match status" value="1"/>
</dbReference>
<name>A0AAE1WIR4_9LAMI</name>
<protein>
    <submittedName>
        <fullName evidence="3">KH domain-containing protein HEN4</fullName>
    </submittedName>
</protein>
<evidence type="ECO:0000313" key="3">
    <source>
        <dbReference type="EMBL" id="KAK4393943.1"/>
    </source>
</evidence>
<evidence type="ECO:0000259" key="2">
    <source>
        <dbReference type="Pfam" id="PF00013"/>
    </source>
</evidence>
<keyword evidence="1" id="KW-0694">RNA-binding</keyword>
<dbReference type="PROSITE" id="PS50084">
    <property type="entry name" value="KH_TYPE_1"/>
    <property type="match status" value="1"/>
</dbReference>
<dbReference type="EMBL" id="JACGWL010000010">
    <property type="protein sequence ID" value="KAK4393943.1"/>
    <property type="molecule type" value="Genomic_DNA"/>
</dbReference>
<dbReference type="InterPro" id="IPR036612">
    <property type="entry name" value="KH_dom_type_1_sf"/>
</dbReference>
<sequence>LRVTMKMLRVLYFKLLEDSGRTSFLELYQKEQTGGMVHTRLFLPAVLMVEIPVLRLNWYNHQDFLIFVNWITLDLYRSQPVLTNLDRSWDRNVGNEEPKEMVEVVVPGEVFRFVYGENCSNLDRLKEISGATVVLQDPCPGESSGKVIISGTPGRIRIAQSLLQAFISF</sequence>
<dbReference type="Pfam" id="PF00013">
    <property type="entry name" value="KH_1"/>
    <property type="match status" value="1"/>
</dbReference>
<feature type="non-terminal residue" evidence="3">
    <location>
        <position position="169"/>
    </location>
</feature>
<accession>A0AAE1WIR4</accession>
<evidence type="ECO:0000313" key="4">
    <source>
        <dbReference type="Proteomes" id="UP001289374"/>
    </source>
</evidence>
<evidence type="ECO:0000256" key="1">
    <source>
        <dbReference type="PROSITE-ProRule" id="PRU00117"/>
    </source>
</evidence>
<proteinExistence type="predicted"/>
<dbReference type="InterPro" id="IPR004088">
    <property type="entry name" value="KH_dom_type_1"/>
</dbReference>